<evidence type="ECO:0000256" key="5">
    <source>
        <dbReference type="HAMAP-Rule" id="MF_00291"/>
    </source>
</evidence>
<dbReference type="HAMAP" id="MF_00291_B">
    <property type="entry name" value="Ribosomal_uS2_B"/>
    <property type="match status" value="1"/>
</dbReference>
<dbReference type="Gene3D" id="1.10.287.610">
    <property type="entry name" value="Helix hairpin bin"/>
    <property type="match status" value="1"/>
</dbReference>
<dbReference type="PRINTS" id="PR00395">
    <property type="entry name" value="RIBOSOMALS2"/>
</dbReference>
<evidence type="ECO:0000256" key="4">
    <source>
        <dbReference type="ARBA" id="ARBA00035256"/>
    </source>
</evidence>
<reference evidence="7 8" key="1">
    <citation type="submission" date="2019-09" db="EMBL/GenBank/DDBJ databases">
        <authorList>
            <person name="Cremers G."/>
        </authorList>
    </citation>
    <scope>NUCLEOTIDE SEQUENCE [LARGE SCALE GENOMIC DNA]</scope>
    <source>
        <strain evidence="7">4A</strain>
    </source>
</reference>
<dbReference type="InterPro" id="IPR018130">
    <property type="entry name" value="Ribosomal_uS2_CS"/>
</dbReference>
<dbReference type="InterPro" id="IPR001865">
    <property type="entry name" value="Ribosomal_uS2"/>
</dbReference>
<dbReference type="InterPro" id="IPR023591">
    <property type="entry name" value="Ribosomal_uS2_flav_dom_sf"/>
</dbReference>
<comment type="similarity">
    <text evidence="1 5 6">Belongs to the universal ribosomal protein uS2 family.</text>
</comment>
<evidence type="ECO:0000256" key="3">
    <source>
        <dbReference type="ARBA" id="ARBA00023274"/>
    </source>
</evidence>
<dbReference type="AlphaFoldDB" id="A0A5E6MC71"/>
<dbReference type="InterPro" id="IPR005706">
    <property type="entry name" value="Ribosomal_uS2_bac/mit/plastid"/>
</dbReference>
<dbReference type="SUPFAM" id="SSF52313">
    <property type="entry name" value="Ribosomal protein S2"/>
    <property type="match status" value="1"/>
</dbReference>
<evidence type="ECO:0000313" key="7">
    <source>
        <dbReference type="EMBL" id="VVM05890.1"/>
    </source>
</evidence>
<dbReference type="GO" id="GO:0022627">
    <property type="term" value="C:cytosolic small ribosomal subunit"/>
    <property type="evidence" value="ECO:0007669"/>
    <property type="project" value="TreeGrafter"/>
</dbReference>
<accession>A0A5E6MC71</accession>
<evidence type="ECO:0000313" key="8">
    <source>
        <dbReference type="Proteomes" id="UP000334923"/>
    </source>
</evidence>
<dbReference type="GO" id="GO:0006412">
    <property type="term" value="P:translation"/>
    <property type="evidence" value="ECO:0007669"/>
    <property type="project" value="UniProtKB-UniRule"/>
</dbReference>
<dbReference type="NCBIfam" id="TIGR01011">
    <property type="entry name" value="rpsB_bact"/>
    <property type="match status" value="1"/>
</dbReference>
<keyword evidence="2 5" id="KW-0689">Ribosomal protein</keyword>
<protein>
    <recommendedName>
        <fullName evidence="4 5">Small ribosomal subunit protein uS2</fullName>
    </recommendedName>
</protein>
<keyword evidence="8" id="KW-1185">Reference proteome</keyword>
<dbReference type="PANTHER" id="PTHR12534:SF0">
    <property type="entry name" value="SMALL RIBOSOMAL SUBUNIT PROTEIN US2M"/>
    <property type="match status" value="1"/>
</dbReference>
<evidence type="ECO:0000256" key="2">
    <source>
        <dbReference type="ARBA" id="ARBA00022980"/>
    </source>
</evidence>
<proteinExistence type="inferred from homology"/>
<evidence type="ECO:0000256" key="6">
    <source>
        <dbReference type="RuleBase" id="RU003631"/>
    </source>
</evidence>
<dbReference type="OrthoDB" id="9808036at2"/>
<dbReference type="EMBL" id="CABFVA020000034">
    <property type="protein sequence ID" value="VVM05890.1"/>
    <property type="molecule type" value="Genomic_DNA"/>
</dbReference>
<gene>
    <name evidence="5 7" type="primary">rpsB</name>
    <name evidence="7" type="ORF">MAMT_00848</name>
</gene>
<dbReference type="CDD" id="cd01425">
    <property type="entry name" value="RPS2"/>
    <property type="match status" value="1"/>
</dbReference>
<dbReference type="Proteomes" id="UP000334923">
    <property type="component" value="Unassembled WGS sequence"/>
</dbReference>
<dbReference type="PANTHER" id="PTHR12534">
    <property type="entry name" value="30S RIBOSOMAL PROTEIN S2 PROKARYOTIC AND ORGANELLAR"/>
    <property type="match status" value="1"/>
</dbReference>
<dbReference type="Gene3D" id="3.40.50.10490">
    <property type="entry name" value="Glucose-6-phosphate isomerase like protein, domain 1"/>
    <property type="match status" value="1"/>
</dbReference>
<evidence type="ECO:0000256" key="1">
    <source>
        <dbReference type="ARBA" id="ARBA00006242"/>
    </source>
</evidence>
<dbReference type="RefSeq" id="WP_142659758.1">
    <property type="nucleotide sequence ID" value="NZ_CABFVA020000034.1"/>
</dbReference>
<organism evidence="7 8">
    <name type="scientific">Methylacidimicrobium tartarophylax</name>
    <dbReference type="NCBI Taxonomy" id="1041768"/>
    <lineage>
        <taxon>Bacteria</taxon>
        <taxon>Pseudomonadati</taxon>
        <taxon>Verrucomicrobiota</taxon>
        <taxon>Methylacidimicrobium</taxon>
    </lineage>
</organism>
<dbReference type="PROSITE" id="PS00962">
    <property type="entry name" value="RIBOSOMAL_S2_1"/>
    <property type="match status" value="1"/>
</dbReference>
<keyword evidence="3 5" id="KW-0687">Ribonucleoprotein</keyword>
<name>A0A5E6MC71_9BACT</name>
<sequence length="259" mass="28995">MVDVKALVEAGVHFGHRTDKWHPRMKRYLAGSRGGIHWIDPEKTRQQLENASRFLEKLSGEGGKVLFVGCKRQAAPNVEECAAASESFYVSHRWLGGTLTNLVTIRKSVERMRWIDHLEEKGLMDRMPKKEVAVLRREYGKLRRHLWGIRGMEKSPEALIVVDVVREAIAVSEARKLRIPIVAIVDTNADPEAIDYPIPANDDSIRSVRLILRELNQSIIEGKTRLGWSPALPVDEAASGEEQASQVPSHVPFAGAALT</sequence>
<dbReference type="PROSITE" id="PS00963">
    <property type="entry name" value="RIBOSOMAL_S2_2"/>
    <property type="match status" value="1"/>
</dbReference>
<dbReference type="Pfam" id="PF00318">
    <property type="entry name" value="Ribosomal_S2"/>
    <property type="match status" value="1"/>
</dbReference>
<dbReference type="GO" id="GO:0003735">
    <property type="term" value="F:structural constituent of ribosome"/>
    <property type="evidence" value="ECO:0007669"/>
    <property type="project" value="InterPro"/>
</dbReference>